<dbReference type="Pfam" id="PF00753">
    <property type="entry name" value="Lactamase_B"/>
    <property type="match status" value="1"/>
</dbReference>
<reference evidence="2" key="1">
    <citation type="submission" date="2022-05" db="EMBL/GenBank/DDBJ databases">
        <authorList>
            <person name="Pankratov T."/>
        </authorList>
    </citation>
    <scope>NUCLEOTIDE SEQUENCE</scope>
    <source>
        <strain evidence="2">BP6-180914</strain>
    </source>
</reference>
<evidence type="ECO:0000313" key="3">
    <source>
        <dbReference type="Proteomes" id="UP001165667"/>
    </source>
</evidence>
<dbReference type="SUPFAM" id="SSF56281">
    <property type="entry name" value="Metallo-hydrolase/oxidoreductase"/>
    <property type="match status" value="1"/>
</dbReference>
<sequence length="304" mass="32245">MASDDIPFDRALDAKPDQVVRMSPLVRRVIANNGGPFTFTGTCTYLVGDQDVTVIDPGPADPRHSDALMKAIGTARVAQILVTHSHKDHAPGAAALKAATGAPILGCAPYHASLPPLGAARTMDASHDLTYTPDTVLNEGDAVEAPGYRLTTLATPGHAANHLAFALEPEGTLFSGDHVMAWSTTVVAPPDGSMRAYLASLAKLQDRSDTLYWPGHGGPVKNPQRFVRALAAHRRQREQAILQRLASGDRTIDAIVRNIYEHLAPSLKGAAALSVLGHLIDLGERGLVEAGDGFTLDAQFRPLP</sequence>
<name>A0AA41Z446_9HYPH</name>
<accession>A0AA41Z446</accession>
<dbReference type="PANTHER" id="PTHR23131">
    <property type="entry name" value="ENDORIBONUCLEASE LACTB2"/>
    <property type="match status" value="1"/>
</dbReference>
<dbReference type="InterPro" id="IPR001279">
    <property type="entry name" value="Metallo-B-lactamas"/>
</dbReference>
<dbReference type="InterPro" id="IPR036388">
    <property type="entry name" value="WH-like_DNA-bd_sf"/>
</dbReference>
<comment type="caution">
    <text evidence="2">The sequence shown here is derived from an EMBL/GenBank/DDBJ whole genome shotgun (WGS) entry which is preliminary data.</text>
</comment>
<feature type="domain" description="Metallo-beta-lactamase" evidence="1">
    <location>
        <begin position="40"/>
        <end position="216"/>
    </location>
</feature>
<gene>
    <name evidence="2" type="ORF">M8523_12840</name>
</gene>
<dbReference type="CDD" id="cd16278">
    <property type="entry name" value="metallo-hydrolase-like_MBL-fold"/>
    <property type="match status" value="1"/>
</dbReference>
<dbReference type="SMART" id="SM00849">
    <property type="entry name" value="Lactamase_B"/>
    <property type="match status" value="1"/>
</dbReference>
<dbReference type="Proteomes" id="UP001165667">
    <property type="component" value="Unassembled WGS sequence"/>
</dbReference>
<dbReference type="InterPro" id="IPR036866">
    <property type="entry name" value="RibonucZ/Hydroxyglut_hydro"/>
</dbReference>
<dbReference type="RefSeq" id="WP_282585269.1">
    <property type="nucleotide sequence ID" value="NZ_JAMOIM010000007.1"/>
</dbReference>
<proteinExistence type="predicted"/>
<dbReference type="EMBL" id="JAMOIM010000007">
    <property type="protein sequence ID" value="MCW6508907.1"/>
    <property type="molecule type" value="Genomic_DNA"/>
</dbReference>
<dbReference type="Gene3D" id="3.60.15.10">
    <property type="entry name" value="Ribonuclease Z/Hydroxyacylglutathione hydrolase-like"/>
    <property type="match status" value="1"/>
</dbReference>
<dbReference type="InterPro" id="IPR050662">
    <property type="entry name" value="Sec-metab_biosynth-thioest"/>
</dbReference>
<protein>
    <submittedName>
        <fullName evidence="2">MBL fold metallo-hydrolase</fullName>
    </submittedName>
</protein>
<keyword evidence="3" id="KW-1185">Reference proteome</keyword>
<dbReference type="InterPro" id="IPR041516">
    <property type="entry name" value="LACTB2_WH"/>
</dbReference>
<evidence type="ECO:0000259" key="1">
    <source>
        <dbReference type="SMART" id="SM00849"/>
    </source>
</evidence>
<dbReference type="Pfam" id="PF17778">
    <property type="entry name" value="WHD_BLACT"/>
    <property type="match status" value="1"/>
</dbReference>
<dbReference type="AlphaFoldDB" id="A0AA41Z446"/>
<dbReference type="Gene3D" id="1.10.10.10">
    <property type="entry name" value="Winged helix-like DNA-binding domain superfamily/Winged helix DNA-binding domain"/>
    <property type="match status" value="1"/>
</dbReference>
<evidence type="ECO:0000313" key="2">
    <source>
        <dbReference type="EMBL" id="MCW6508907.1"/>
    </source>
</evidence>
<dbReference type="PANTHER" id="PTHR23131:SF0">
    <property type="entry name" value="ENDORIBONUCLEASE LACTB2"/>
    <property type="match status" value="1"/>
</dbReference>
<organism evidence="2 3">
    <name type="scientific">Lichenifustis flavocetrariae</name>
    <dbReference type="NCBI Taxonomy" id="2949735"/>
    <lineage>
        <taxon>Bacteria</taxon>
        <taxon>Pseudomonadati</taxon>
        <taxon>Pseudomonadota</taxon>
        <taxon>Alphaproteobacteria</taxon>
        <taxon>Hyphomicrobiales</taxon>
        <taxon>Lichenihabitantaceae</taxon>
        <taxon>Lichenifustis</taxon>
    </lineage>
</organism>